<reference evidence="3 4" key="1">
    <citation type="submission" date="2019-06" db="EMBL/GenBank/DDBJ databases">
        <title>Sequencing the genomes of 1000 actinobacteria strains.</title>
        <authorList>
            <person name="Klenk H.-P."/>
        </authorList>
    </citation>
    <scope>NUCLEOTIDE SEQUENCE [LARGE SCALE GENOMIC DNA]</scope>
    <source>
        <strain evidence="3 4">DSM 102200</strain>
    </source>
</reference>
<evidence type="ECO:0000313" key="4">
    <source>
        <dbReference type="Proteomes" id="UP000316096"/>
    </source>
</evidence>
<feature type="transmembrane region" description="Helical" evidence="2">
    <location>
        <begin position="43"/>
        <end position="64"/>
    </location>
</feature>
<keyword evidence="2" id="KW-1133">Transmembrane helix</keyword>
<keyword evidence="4" id="KW-1185">Reference proteome</keyword>
<evidence type="ECO:0000256" key="1">
    <source>
        <dbReference type="SAM" id="MobiDB-lite"/>
    </source>
</evidence>
<dbReference type="RefSeq" id="WP_141962361.1">
    <property type="nucleotide sequence ID" value="NZ_VFOZ01000002.1"/>
</dbReference>
<accession>A0A543BZP7</accession>
<proteinExistence type="predicted"/>
<dbReference type="AlphaFoldDB" id="A0A543BZP7"/>
<name>A0A543BZP7_9ACTN</name>
<dbReference type="EMBL" id="VFOZ01000002">
    <property type="protein sequence ID" value="TQL90313.1"/>
    <property type="molecule type" value="Genomic_DNA"/>
</dbReference>
<feature type="region of interest" description="Disordered" evidence="1">
    <location>
        <begin position="66"/>
        <end position="88"/>
    </location>
</feature>
<evidence type="ECO:0000256" key="2">
    <source>
        <dbReference type="SAM" id="Phobius"/>
    </source>
</evidence>
<dbReference type="Proteomes" id="UP000316096">
    <property type="component" value="Unassembled WGS sequence"/>
</dbReference>
<keyword evidence="2" id="KW-0812">Transmembrane</keyword>
<dbReference type="OrthoDB" id="5185175at2"/>
<comment type="caution">
    <text evidence="3">The sequence shown here is derived from an EMBL/GenBank/DDBJ whole genome shotgun (WGS) entry which is preliminary data.</text>
</comment>
<organism evidence="3 4">
    <name type="scientific">Actinoallomurus bryophytorum</name>
    <dbReference type="NCBI Taxonomy" id="1490222"/>
    <lineage>
        <taxon>Bacteria</taxon>
        <taxon>Bacillati</taxon>
        <taxon>Actinomycetota</taxon>
        <taxon>Actinomycetes</taxon>
        <taxon>Streptosporangiales</taxon>
        <taxon>Thermomonosporaceae</taxon>
        <taxon>Actinoallomurus</taxon>
    </lineage>
</organism>
<protein>
    <submittedName>
        <fullName evidence="3">Uncharacterized protein</fullName>
    </submittedName>
</protein>
<sequence>MTDETLDLHRRLEQIASTPRRRPQIDVAALAARGRRRLRVRRACALAGTAVAVGLVVTLAATGLPRLGAEPDRRPASPPPQSSDGAYPNPLVQRAFFGWLPKGYTPRTVIEDHQNGRHTFEVMAAGLGGARGGTIDLTDLGAGPEPILGYLSGGKPINPLPAAPVNKRQAHWATKPGTGYGGRLRWQYGSRRWAEVSVKGAADDTGTIYRIARSITFGTAKPTAFPFHVEGLPGGLKIYLSTAGPGLGGGSADSAAVSLAAGAYSPDNGLEIGVTPAGLVARPAGDPGHRVIVDGHRAINRQSTSGGVARHTLIVLGVDGFDVTIQSSGQTLRRLQATGGVTGLYRRITVLGTAPSRWTTAPLG</sequence>
<gene>
    <name evidence="3" type="ORF">FB559_7615</name>
</gene>
<evidence type="ECO:0000313" key="3">
    <source>
        <dbReference type="EMBL" id="TQL90313.1"/>
    </source>
</evidence>
<keyword evidence="2" id="KW-0472">Membrane</keyword>